<dbReference type="GO" id="GO:0008713">
    <property type="term" value="F:ADP-heptose-lipopolysaccharide heptosyltransferase activity"/>
    <property type="evidence" value="ECO:0007669"/>
    <property type="project" value="TreeGrafter"/>
</dbReference>
<dbReference type="OrthoDB" id="9797795at2"/>
<dbReference type="Pfam" id="PF01075">
    <property type="entry name" value="Glyco_transf_9"/>
    <property type="match status" value="1"/>
</dbReference>
<dbReference type="STRING" id="1416806.CAL12_22980"/>
<accession>A0A1W6YQS2</accession>
<dbReference type="CDD" id="cd03789">
    <property type="entry name" value="GT9_LPS_heptosyltransferase"/>
    <property type="match status" value="1"/>
</dbReference>
<keyword evidence="2 3" id="KW-0808">Transferase</keyword>
<dbReference type="InterPro" id="IPR002201">
    <property type="entry name" value="Glyco_trans_9"/>
</dbReference>
<reference evidence="3 4" key="1">
    <citation type="submission" date="2017-05" db="EMBL/GenBank/DDBJ databases">
        <title>Complete and WGS of Bordetella genogroups.</title>
        <authorList>
            <person name="Spilker T."/>
            <person name="LiPuma J."/>
        </authorList>
    </citation>
    <scope>NUCLEOTIDE SEQUENCE [LARGE SCALE GENOMIC DNA]</scope>
    <source>
        <strain evidence="3 4">AU19157</strain>
    </source>
</reference>
<dbReference type="EMBL" id="CP021108">
    <property type="protein sequence ID" value="ARP83397.1"/>
    <property type="molecule type" value="Genomic_DNA"/>
</dbReference>
<dbReference type="GO" id="GO:0009244">
    <property type="term" value="P:lipopolysaccharide core region biosynthetic process"/>
    <property type="evidence" value="ECO:0007669"/>
    <property type="project" value="TreeGrafter"/>
</dbReference>
<evidence type="ECO:0000256" key="2">
    <source>
        <dbReference type="ARBA" id="ARBA00022679"/>
    </source>
</evidence>
<keyword evidence="4" id="KW-1185">Reference proteome</keyword>
<dbReference type="Gene3D" id="3.40.50.2000">
    <property type="entry name" value="Glycogen Phosphorylase B"/>
    <property type="match status" value="2"/>
</dbReference>
<evidence type="ECO:0000313" key="4">
    <source>
        <dbReference type="Proteomes" id="UP000194151"/>
    </source>
</evidence>
<dbReference type="KEGG" id="bgv:CAL12_22980"/>
<name>A0A1W6YQS2_9BORD</name>
<dbReference type="Proteomes" id="UP000194151">
    <property type="component" value="Chromosome"/>
</dbReference>
<dbReference type="GO" id="GO:0005829">
    <property type="term" value="C:cytosol"/>
    <property type="evidence" value="ECO:0007669"/>
    <property type="project" value="TreeGrafter"/>
</dbReference>
<organism evidence="3 4">
    <name type="scientific">Bordetella genomosp. 8</name>
    <dbReference type="NCBI Taxonomy" id="1416806"/>
    <lineage>
        <taxon>Bacteria</taxon>
        <taxon>Pseudomonadati</taxon>
        <taxon>Pseudomonadota</taxon>
        <taxon>Betaproteobacteria</taxon>
        <taxon>Burkholderiales</taxon>
        <taxon>Alcaligenaceae</taxon>
        <taxon>Bordetella</taxon>
    </lineage>
</organism>
<evidence type="ECO:0000313" key="3">
    <source>
        <dbReference type="EMBL" id="ARP83397.1"/>
    </source>
</evidence>
<evidence type="ECO:0000256" key="1">
    <source>
        <dbReference type="ARBA" id="ARBA00022676"/>
    </source>
</evidence>
<dbReference type="PANTHER" id="PTHR30160">
    <property type="entry name" value="TETRAACYLDISACCHARIDE 4'-KINASE-RELATED"/>
    <property type="match status" value="1"/>
</dbReference>
<dbReference type="SUPFAM" id="SSF53756">
    <property type="entry name" value="UDP-Glycosyltransferase/glycogen phosphorylase"/>
    <property type="match status" value="1"/>
</dbReference>
<dbReference type="AlphaFoldDB" id="A0A1W6YQS2"/>
<sequence length="392" mass="42357">MSPRDPPATGLPALGLDGPTAPVDAAAQGWRNARNLLCIRLDNMGDVLMTTPALRALKAVRPDRRITLLASRSGAAIAPHVRDIDDVIVYEAAWMKNAASPPERFHATVQQLRERRFDAAVVFTVYSQSALPAALLCHAAGIPRVLAYSRENPYHLISDWAREIEPLPEPRHEVQRQLDLVATIGAQAPDRHLAFSVRDADQAGLDKVLRARDLSLPRDCVLAHCGATAESRRYPAALFAQAIDMVAGAGGCVILTGSPDEQALVDDVMARSCDPRRLVNLAGALTLGEFGALIARASLLISNNSGPVHIAAALGTPIVDLYALTNPQHTPWEVPHRLLYRDVPCKYCYRSVCPLGHHACLSAVDPWQVAQAAFELLESHAGTRPPVMIKAA</sequence>
<dbReference type="RefSeq" id="WP_086066732.1">
    <property type="nucleotide sequence ID" value="NZ_CP021108.1"/>
</dbReference>
<gene>
    <name evidence="3" type="ORF">CAL12_22980</name>
</gene>
<protein>
    <submittedName>
        <fullName evidence="3">Glycosyl transferase</fullName>
    </submittedName>
</protein>
<dbReference type="InterPro" id="IPR051199">
    <property type="entry name" value="LPS_LOS_Heptosyltrfase"/>
</dbReference>
<dbReference type="PANTHER" id="PTHR30160:SF1">
    <property type="entry name" value="LIPOPOLYSACCHARIDE 1,2-N-ACETYLGLUCOSAMINETRANSFERASE-RELATED"/>
    <property type="match status" value="1"/>
</dbReference>
<keyword evidence="1" id="KW-0328">Glycosyltransferase</keyword>
<proteinExistence type="predicted"/>